<evidence type="ECO:0000313" key="2">
    <source>
        <dbReference type="Proteomes" id="UP001049176"/>
    </source>
</evidence>
<dbReference type="KEGG" id="more:E1B28_000346"/>
<comment type="caution">
    <text evidence="1">The sequence shown here is derived from an EMBL/GenBank/DDBJ whole genome shotgun (WGS) entry which is preliminary data.</text>
</comment>
<proteinExistence type="predicted"/>
<protein>
    <submittedName>
        <fullName evidence="1">Uncharacterized protein</fullName>
    </submittedName>
</protein>
<dbReference type="RefSeq" id="XP_043014858.1">
    <property type="nucleotide sequence ID" value="XM_043146158.1"/>
</dbReference>
<dbReference type="GeneID" id="66069422"/>
<reference evidence="1" key="1">
    <citation type="journal article" date="2021" name="Genome Biol. Evol.">
        <title>The assembled and annotated genome of the fairy-ring fungus Marasmius oreades.</title>
        <authorList>
            <person name="Hiltunen M."/>
            <person name="Ament-Velasquez S.L."/>
            <person name="Johannesson H."/>
        </authorList>
    </citation>
    <scope>NUCLEOTIDE SEQUENCE</scope>
    <source>
        <strain evidence="1">03SP1</strain>
    </source>
</reference>
<evidence type="ECO:0000313" key="1">
    <source>
        <dbReference type="EMBL" id="KAG7098388.1"/>
    </source>
</evidence>
<dbReference type="Proteomes" id="UP001049176">
    <property type="component" value="Chromosome 1"/>
</dbReference>
<dbReference type="EMBL" id="CM032181">
    <property type="protein sequence ID" value="KAG7098388.1"/>
    <property type="molecule type" value="Genomic_DNA"/>
</dbReference>
<accession>A0A9P7V171</accession>
<name>A0A9P7V171_9AGAR</name>
<gene>
    <name evidence="1" type="ORF">E1B28_000346</name>
</gene>
<sequence>MSPTRSTRNERGTGWSTSRRAYRTRGDMWINLELNFYGYTEGQFVNEFLTINQFRNQVVRSLNINDGFPIPENWTIELYYNDRILPRTDEPTTSIFDGGETVTVSIFDAEDQELVYDPVEGWVYYDA</sequence>
<dbReference type="OrthoDB" id="2841597at2759"/>
<dbReference type="AlphaFoldDB" id="A0A9P7V171"/>
<keyword evidence="2" id="KW-1185">Reference proteome</keyword>
<organism evidence="1 2">
    <name type="scientific">Marasmius oreades</name>
    <name type="common">fairy-ring Marasmius</name>
    <dbReference type="NCBI Taxonomy" id="181124"/>
    <lineage>
        <taxon>Eukaryota</taxon>
        <taxon>Fungi</taxon>
        <taxon>Dikarya</taxon>
        <taxon>Basidiomycota</taxon>
        <taxon>Agaricomycotina</taxon>
        <taxon>Agaricomycetes</taxon>
        <taxon>Agaricomycetidae</taxon>
        <taxon>Agaricales</taxon>
        <taxon>Marasmiineae</taxon>
        <taxon>Marasmiaceae</taxon>
        <taxon>Marasmius</taxon>
    </lineage>
</organism>